<dbReference type="AlphaFoldDB" id="A0A183CHS9"/>
<reference evidence="2" key="2">
    <citation type="submission" date="2014-05" db="EMBL/GenBank/DDBJ databases">
        <title>The genome and life-stage specific transcriptomes of Globodera pallida elucidate key aspects of plant parasitism by a cyst nematode.</title>
        <authorList>
            <person name="Cotton J.A."/>
            <person name="Lilley C.J."/>
            <person name="Jones L.M."/>
            <person name="Kikuchi T."/>
            <person name="Reid A.J."/>
            <person name="Thorpe P."/>
            <person name="Tsai I.J."/>
            <person name="Beasley H."/>
            <person name="Blok V."/>
            <person name="Cock P.J.A."/>
            <person name="Van den Akker S.E."/>
            <person name="Holroyd N."/>
            <person name="Hunt M."/>
            <person name="Mantelin S."/>
            <person name="Naghra H."/>
            <person name="Pain A."/>
            <person name="Palomares-Rius J.E."/>
            <person name="Zarowiecki M."/>
            <person name="Berriman M."/>
            <person name="Jones J.T."/>
            <person name="Urwin P.E."/>
        </authorList>
    </citation>
    <scope>NUCLEOTIDE SEQUENCE [LARGE SCALE GENOMIC DNA]</scope>
    <source>
        <strain evidence="2">Lindley</strain>
    </source>
</reference>
<feature type="signal peptide" evidence="1">
    <location>
        <begin position="1"/>
        <end position="19"/>
    </location>
</feature>
<feature type="chain" id="PRO_5008147623" evidence="1">
    <location>
        <begin position="20"/>
        <end position="285"/>
    </location>
</feature>
<sequence length="285" mass="32660">MIGVFQLLILLCSLSKIHAVKDVQFLMPFPLELSLSQRCKEKGQLQCQNSCGWASCVARGDYFDNAYDECCPPGYVFKCCAMLPQMKYSFLYKNTAVMFREMEEKCQDKSGFCVCQPRGTSMINGMCCYANGGCGCCFNPNEPTIGKLPKNVYFPDRLDEKGRCGDDNFQLTLADKRFLSIIERRGGGYYRKYVDQWITKRGSAQFINIVRAAEALIGKTEWSVLHDCDFLTKYDRMEKIDERSRRYLIVELKPEAIHRIPDAFECASQGYWMPHLLPDLTTITV</sequence>
<keyword evidence="2" id="KW-1185">Reference proteome</keyword>
<keyword evidence="1" id="KW-0732">Signal</keyword>
<dbReference type="Proteomes" id="UP000050741">
    <property type="component" value="Unassembled WGS sequence"/>
</dbReference>
<reference evidence="2" key="1">
    <citation type="submission" date="2013-12" db="EMBL/GenBank/DDBJ databases">
        <authorList>
            <person name="Aslett M."/>
        </authorList>
    </citation>
    <scope>NUCLEOTIDE SEQUENCE [LARGE SCALE GENOMIC DNA]</scope>
    <source>
        <strain evidence="2">Lindley</strain>
    </source>
</reference>
<accession>A0A183CHS9</accession>
<name>A0A183CHS9_GLOPA</name>
<reference evidence="3" key="3">
    <citation type="submission" date="2016-06" db="UniProtKB">
        <authorList>
            <consortium name="WormBaseParasite"/>
        </authorList>
    </citation>
    <scope>IDENTIFICATION</scope>
</reference>
<protein>
    <submittedName>
        <fullName evidence="3">Uncharacterized protein</fullName>
    </submittedName>
</protein>
<proteinExistence type="predicted"/>
<evidence type="ECO:0000256" key="1">
    <source>
        <dbReference type="SAM" id="SignalP"/>
    </source>
</evidence>
<evidence type="ECO:0000313" key="2">
    <source>
        <dbReference type="Proteomes" id="UP000050741"/>
    </source>
</evidence>
<organism evidence="2 3">
    <name type="scientific">Globodera pallida</name>
    <name type="common">Potato cyst nematode worm</name>
    <name type="synonym">Heterodera pallida</name>
    <dbReference type="NCBI Taxonomy" id="36090"/>
    <lineage>
        <taxon>Eukaryota</taxon>
        <taxon>Metazoa</taxon>
        <taxon>Ecdysozoa</taxon>
        <taxon>Nematoda</taxon>
        <taxon>Chromadorea</taxon>
        <taxon>Rhabditida</taxon>
        <taxon>Tylenchina</taxon>
        <taxon>Tylenchomorpha</taxon>
        <taxon>Tylenchoidea</taxon>
        <taxon>Heteroderidae</taxon>
        <taxon>Heteroderinae</taxon>
        <taxon>Globodera</taxon>
    </lineage>
</organism>
<dbReference type="WBParaSite" id="GPLIN_001243500">
    <property type="protein sequence ID" value="GPLIN_001243500"/>
    <property type="gene ID" value="GPLIN_001243500"/>
</dbReference>
<evidence type="ECO:0000313" key="3">
    <source>
        <dbReference type="WBParaSite" id="GPLIN_001243500"/>
    </source>
</evidence>